<evidence type="ECO:0000313" key="1">
    <source>
        <dbReference type="EMBL" id="CAG2062503.1"/>
    </source>
</evidence>
<proteinExistence type="predicted"/>
<dbReference type="Proteomes" id="UP001153148">
    <property type="component" value="Unassembled WGS sequence"/>
</dbReference>
<organism evidence="1 2">
    <name type="scientific">Timema podura</name>
    <name type="common">Walking stick</name>
    <dbReference type="NCBI Taxonomy" id="61482"/>
    <lineage>
        <taxon>Eukaryota</taxon>
        <taxon>Metazoa</taxon>
        <taxon>Ecdysozoa</taxon>
        <taxon>Arthropoda</taxon>
        <taxon>Hexapoda</taxon>
        <taxon>Insecta</taxon>
        <taxon>Pterygota</taxon>
        <taxon>Neoptera</taxon>
        <taxon>Polyneoptera</taxon>
        <taxon>Phasmatodea</taxon>
        <taxon>Timematodea</taxon>
        <taxon>Timematoidea</taxon>
        <taxon>Timematidae</taxon>
        <taxon>Timema</taxon>
    </lineage>
</organism>
<sequence>MRYSRSRLDDEIEISDSTMVSRFSIILFYNEGSRLPPTPCDSKFFFYGLNFSRRTFSSWHCKEKTVNSVGILGQPFETYPISLLSLKAQD</sequence>
<evidence type="ECO:0000313" key="2">
    <source>
        <dbReference type="Proteomes" id="UP001153148"/>
    </source>
</evidence>
<name>A0ABN7PA98_TIMPD</name>
<accession>A0ABN7PA98</accession>
<protein>
    <submittedName>
        <fullName evidence="1">Uncharacterized protein</fullName>
    </submittedName>
</protein>
<dbReference type="EMBL" id="CAJPIN010020680">
    <property type="protein sequence ID" value="CAG2062503.1"/>
    <property type="molecule type" value="Genomic_DNA"/>
</dbReference>
<comment type="caution">
    <text evidence="1">The sequence shown here is derived from an EMBL/GenBank/DDBJ whole genome shotgun (WGS) entry which is preliminary data.</text>
</comment>
<reference evidence="1" key="1">
    <citation type="submission" date="2021-03" db="EMBL/GenBank/DDBJ databases">
        <authorList>
            <person name="Tran Van P."/>
        </authorList>
    </citation>
    <scope>NUCLEOTIDE SEQUENCE</scope>
</reference>
<keyword evidence="2" id="KW-1185">Reference proteome</keyword>
<gene>
    <name evidence="1" type="ORF">TPAB3V08_LOCUS9454</name>
</gene>